<protein>
    <submittedName>
        <fullName evidence="11">Uncharacterized protein</fullName>
    </submittedName>
</protein>
<dbReference type="PANTHER" id="PTHR31915">
    <property type="entry name" value="SKICH DOMAIN-CONTAINING PROTEIN"/>
    <property type="match status" value="1"/>
</dbReference>
<sequence>MHAMTHECLEKYRVGYRLQNIYGQLRSKQWTTLPMIHQRECVVTASMCVLLLLLVMKQLHELTRSPLLFKCISDEEVELLLIKFFKFYINDKLFFTGPIMDNIRKVHFRNVGKSYFPQTRVECHYKLTSDHTWDSHDWIGLFKMGWSTVKEYYTYMWALVPEGYIERRDTDCCVQFQTSYLPKPGTDLYQFVYVDARGEVCGVSPPFLFSTPGALDELVTLEHERSGEEGAGEDLLMVVPKAQILQGNLEECQRELKELKLTMEDNDKEKERERERCEKDKQELMRERDDLKVEISELMEGLKHQREEMEQIELKHKDVQSSQQNMSTELLDLLKERTEQQQQIRELADDNSVLTQQKKQTEAELERSKERVKKLTLQRKDEEEEKKTLKAENQAVQSEIRQLRERLEASERSTDVLRRELSELGSLQGHSHAELHQTRMQLAQANLQLSQANLALREGESTWAQEKEQLRQSAELDQERIQKLSHELQRKEEWLQEERAERDKLEAELGGENYSNQAQLSDARKEVQQLKASLKEAQKEREQQLLEKEVLLEQIRDLEKRLDLEVETKWFEAASVAAAQEYITDIPPCEAEEEEEEEEVYETPEAPQAEADTCKDVDQTEPPVLAEPEDKPCRVVEISQLVPAHEALEEDSESWEDSAIPYIPYGEAEYCPEEKCAEEECAEEKCAEFKFPTDPILSYLSEYPQW</sequence>
<dbReference type="EMBL" id="JADWDJ010000010">
    <property type="protein sequence ID" value="KAG5274838.1"/>
    <property type="molecule type" value="Genomic_DNA"/>
</dbReference>
<dbReference type="GO" id="GO:0005634">
    <property type="term" value="C:nucleus"/>
    <property type="evidence" value="ECO:0007669"/>
    <property type="project" value="UniProtKB-SubCell"/>
</dbReference>
<evidence type="ECO:0000313" key="12">
    <source>
        <dbReference type="Proteomes" id="UP000823561"/>
    </source>
</evidence>
<keyword evidence="3" id="KW-0963">Cytoplasm</keyword>
<comment type="subcellular location">
    <subcellularLocation>
        <location evidence="2">Cytoplasm</location>
    </subcellularLocation>
    <subcellularLocation>
        <location evidence="1">Nucleus</location>
    </subcellularLocation>
</comment>
<comment type="caution">
    <text evidence="11">The sequence shown here is derived from an EMBL/GenBank/DDBJ whole genome shotgun (WGS) entry which is preliminary data.</text>
</comment>
<keyword evidence="5" id="KW-0539">Nucleus</keyword>
<dbReference type="InterPro" id="IPR041611">
    <property type="entry name" value="SKICH"/>
</dbReference>
<evidence type="ECO:0000256" key="8">
    <source>
        <dbReference type="SAM" id="MobiDB-lite"/>
    </source>
</evidence>
<dbReference type="GO" id="GO:0003713">
    <property type="term" value="F:transcription coactivator activity"/>
    <property type="evidence" value="ECO:0007669"/>
    <property type="project" value="TreeGrafter"/>
</dbReference>
<reference evidence="11" key="1">
    <citation type="submission" date="2020-10" db="EMBL/GenBank/DDBJ databases">
        <title>Chromosome-scale genome assembly of the Allis shad, Alosa alosa.</title>
        <authorList>
            <person name="Margot Z."/>
            <person name="Christophe K."/>
            <person name="Cabau C."/>
            <person name="Louis A."/>
            <person name="Berthelot C."/>
            <person name="Parey E."/>
            <person name="Roest Crollius H."/>
            <person name="Montfort J."/>
            <person name="Robinson-Rechavi M."/>
            <person name="Bucao C."/>
            <person name="Bouchez O."/>
            <person name="Gislard M."/>
            <person name="Lluch J."/>
            <person name="Milhes M."/>
            <person name="Lampietro C."/>
            <person name="Lopez Roques C."/>
            <person name="Donnadieu C."/>
            <person name="Braasch I."/>
            <person name="Desvignes T."/>
            <person name="Postlethwait J."/>
            <person name="Bobe J."/>
            <person name="Guiguen Y."/>
        </authorList>
    </citation>
    <scope>NUCLEOTIDE SEQUENCE</scope>
    <source>
        <strain evidence="11">M-15738</strain>
        <tissue evidence="11">Blood</tissue>
    </source>
</reference>
<gene>
    <name evidence="11" type="ORF">AALO_G00140710</name>
</gene>
<feature type="coiled-coil region" evidence="7">
    <location>
        <begin position="467"/>
        <end position="568"/>
    </location>
</feature>
<dbReference type="GO" id="GO:0005737">
    <property type="term" value="C:cytoplasm"/>
    <property type="evidence" value="ECO:0007669"/>
    <property type="project" value="UniProtKB-SubCell"/>
</dbReference>
<evidence type="ECO:0000256" key="2">
    <source>
        <dbReference type="ARBA" id="ARBA00004496"/>
    </source>
</evidence>
<accession>A0AAV6GHY9</accession>
<organism evidence="11 12">
    <name type="scientific">Alosa alosa</name>
    <name type="common">allis shad</name>
    <dbReference type="NCBI Taxonomy" id="278164"/>
    <lineage>
        <taxon>Eukaryota</taxon>
        <taxon>Metazoa</taxon>
        <taxon>Chordata</taxon>
        <taxon>Craniata</taxon>
        <taxon>Vertebrata</taxon>
        <taxon>Euteleostomi</taxon>
        <taxon>Actinopterygii</taxon>
        <taxon>Neopterygii</taxon>
        <taxon>Teleostei</taxon>
        <taxon>Clupei</taxon>
        <taxon>Clupeiformes</taxon>
        <taxon>Clupeoidei</taxon>
        <taxon>Clupeidae</taxon>
        <taxon>Alosa</taxon>
    </lineage>
</organism>
<dbReference type="AlphaFoldDB" id="A0AAV6GHY9"/>
<evidence type="ECO:0000256" key="6">
    <source>
        <dbReference type="ARBA" id="ARBA00037963"/>
    </source>
</evidence>
<evidence type="ECO:0000256" key="4">
    <source>
        <dbReference type="ARBA" id="ARBA00023054"/>
    </source>
</evidence>
<feature type="region of interest" description="Disordered" evidence="8">
    <location>
        <begin position="355"/>
        <end position="393"/>
    </location>
</feature>
<evidence type="ECO:0000259" key="9">
    <source>
        <dbReference type="Pfam" id="PF07888"/>
    </source>
</evidence>
<comment type="similarity">
    <text evidence="6">Belongs to the CALCOCO family.</text>
</comment>
<evidence type="ECO:0000313" key="11">
    <source>
        <dbReference type="EMBL" id="KAG5274838.1"/>
    </source>
</evidence>
<dbReference type="InterPro" id="IPR012852">
    <property type="entry name" value="CALCOCO1-like"/>
</dbReference>
<feature type="compositionally biased region" description="Basic and acidic residues" evidence="8">
    <location>
        <begin position="378"/>
        <end position="390"/>
    </location>
</feature>
<evidence type="ECO:0000256" key="1">
    <source>
        <dbReference type="ARBA" id="ARBA00004123"/>
    </source>
</evidence>
<proteinExistence type="inferred from homology"/>
<dbReference type="Gene3D" id="2.60.40.2840">
    <property type="match status" value="1"/>
</dbReference>
<dbReference type="Proteomes" id="UP000823561">
    <property type="component" value="Chromosome 10"/>
</dbReference>
<evidence type="ECO:0000256" key="3">
    <source>
        <dbReference type="ARBA" id="ARBA00022490"/>
    </source>
</evidence>
<name>A0AAV6GHY9_9TELE</name>
<dbReference type="GO" id="GO:0045944">
    <property type="term" value="P:positive regulation of transcription by RNA polymerase II"/>
    <property type="evidence" value="ECO:0007669"/>
    <property type="project" value="TreeGrafter"/>
</dbReference>
<dbReference type="PANTHER" id="PTHR31915:SF5">
    <property type="entry name" value="CALCIUM-BINDING AND COILED-COIL DOMAIN-CONTAINING PROTEIN 1"/>
    <property type="match status" value="1"/>
</dbReference>
<evidence type="ECO:0000256" key="7">
    <source>
        <dbReference type="SAM" id="Coils"/>
    </source>
</evidence>
<dbReference type="Pfam" id="PF17751">
    <property type="entry name" value="SKICH"/>
    <property type="match status" value="1"/>
</dbReference>
<keyword evidence="4 7" id="KW-0175">Coiled coil</keyword>
<feature type="compositionally biased region" description="Acidic residues" evidence="8">
    <location>
        <begin position="591"/>
        <end position="602"/>
    </location>
</feature>
<feature type="domain" description="Calcium binding and coiled-coil" evidence="9">
    <location>
        <begin position="391"/>
        <end position="644"/>
    </location>
</feature>
<keyword evidence="12" id="KW-1185">Reference proteome</keyword>
<feature type="region of interest" description="Disordered" evidence="8">
    <location>
        <begin position="591"/>
        <end position="616"/>
    </location>
</feature>
<dbReference type="InterPro" id="IPR051002">
    <property type="entry name" value="UBA_autophagy_assoc_protein"/>
</dbReference>
<feature type="compositionally biased region" description="Basic and acidic residues" evidence="8">
    <location>
        <begin position="359"/>
        <end position="369"/>
    </location>
</feature>
<evidence type="ECO:0000256" key="5">
    <source>
        <dbReference type="ARBA" id="ARBA00023242"/>
    </source>
</evidence>
<feature type="domain" description="SKICH" evidence="10">
    <location>
        <begin position="106"/>
        <end position="208"/>
    </location>
</feature>
<dbReference type="Pfam" id="PF07888">
    <property type="entry name" value="CALCOCO1"/>
    <property type="match status" value="1"/>
</dbReference>
<evidence type="ECO:0000259" key="10">
    <source>
        <dbReference type="Pfam" id="PF17751"/>
    </source>
</evidence>